<proteinExistence type="predicted"/>
<gene>
    <name evidence="2" type="ORF">ENS56_14745</name>
</gene>
<feature type="transmembrane region" description="Helical" evidence="1">
    <location>
        <begin position="12"/>
        <end position="31"/>
    </location>
</feature>
<dbReference type="EMBL" id="DSVI01000027">
    <property type="protein sequence ID" value="HGT49294.1"/>
    <property type="molecule type" value="Genomic_DNA"/>
</dbReference>
<dbReference type="InterPro" id="IPR030888">
    <property type="entry name" value="Put_ccm"/>
</dbReference>
<reference evidence="2" key="1">
    <citation type="journal article" date="2020" name="mSystems">
        <title>Genome- and Community-Level Interaction Insights into Carbon Utilization and Element Cycling Functions of Hydrothermarchaeota in Hydrothermal Sediment.</title>
        <authorList>
            <person name="Zhou Z."/>
            <person name="Liu Y."/>
            <person name="Xu W."/>
            <person name="Pan J."/>
            <person name="Luo Z.H."/>
            <person name="Li M."/>
        </authorList>
    </citation>
    <scope>NUCLEOTIDE SEQUENCE [LARGE SCALE GENOMIC DNA]</scope>
    <source>
        <strain evidence="2">SpSt-500</strain>
    </source>
</reference>
<keyword evidence="1" id="KW-0472">Membrane</keyword>
<evidence type="ECO:0000313" key="2">
    <source>
        <dbReference type="EMBL" id="HGT49294.1"/>
    </source>
</evidence>
<keyword evidence="1" id="KW-1133">Transmembrane helix</keyword>
<name>A0A832LJX4_9BACT</name>
<evidence type="ECO:0000256" key="1">
    <source>
        <dbReference type="SAM" id="Phobius"/>
    </source>
</evidence>
<dbReference type="AlphaFoldDB" id="A0A832LJX4"/>
<sequence>MEEFLTKNAIYIVMIIVLIVWTGIFFYMLNLDKRIKSVEKELKGEKHEK</sequence>
<protein>
    <submittedName>
        <fullName evidence="2">CcmD family protein</fullName>
    </submittedName>
</protein>
<dbReference type="Pfam" id="PF20077">
    <property type="entry name" value="CcmD_alt"/>
    <property type="match status" value="1"/>
</dbReference>
<keyword evidence="1" id="KW-0812">Transmembrane</keyword>
<dbReference type="NCBIfam" id="TIGR04391">
    <property type="entry name" value="CcmD_alt_fam"/>
    <property type="match status" value="1"/>
</dbReference>
<organism evidence="2">
    <name type="scientific">Ignavibacterium album</name>
    <dbReference type="NCBI Taxonomy" id="591197"/>
    <lineage>
        <taxon>Bacteria</taxon>
        <taxon>Pseudomonadati</taxon>
        <taxon>Ignavibacteriota</taxon>
        <taxon>Ignavibacteria</taxon>
        <taxon>Ignavibacteriales</taxon>
        <taxon>Ignavibacteriaceae</taxon>
        <taxon>Ignavibacterium</taxon>
    </lineage>
</organism>
<comment type="caution">
    <text evidence="2">The sequence shown here is derived from an EMBL/GenBank/DDBJ whole genome shotgun (WGS) entry which is preliminary data.</text>
</comment>
<accession>A0A832LJX4</accession>